<comment type="caution">
    <text evidence="12">The sequence shown here is derived from an EMBL/GenBank/DDBJ whole genome shotgun (WGS) entry which is preliminary data.</text>
</comment>
<organism evidence="12 14">
    <name type="scientific">Anoxybacteroides rupiense</name>
    <dbReference type="NCBI Taxonomy" id="311460"/>
    <lineage>
        <taxon>Bacteria</taxon>
        <taxon>Bacillati</taxon>
        <taxon>Bacillota</taxon>
        <taxon>Bacilli</taxon>
        <taxon>Bacillales</taxon>
        <taxon>Anoxybacillaceae</taxon>
        <taxon>Anoxybacteroides</taxon>
    </lineage>
</organism>
<dbReference type="InterPro" id="IPR009057">
    <property type="entry name" value="Homeodomain-like_sf"/>
</dbReference>
<dbReference type="PROSITE" id="PS00041">
    <property type="entry name" value="HTH_ARAC_FAMILY_1"/>
    <property type="match status" value="1"/>
</dbReference>
<reference evidence="11 13" key="1">
    <citation type="submission" date="2023-01" db="EMBL/GenBank/DDBJ databases">
        <title>Genome-based reclassification of Anoxybacillus geothermalis as a later heterotypic synonym of Anoxybacillus rupiensis.</title>
        <authorList>
            <person name="Inan Bektas K."/>
            <person name="Canakci S."/>
            <person name="Belduz A.A."/>
            <person name="Guler H.H."/>
        </authorList>
    </citation>
    <scope>NUCLEOTIDE SEQUENCE [LARGE SCALE GENOMIC DNA]</scope>
    <source>
        <strain evidence="11 13">DSM 17127</strain>
    </source>
</reference>
<dbReference type="CDD" id="cd17536">
    <property type="entry name" value="REC_YesN-like"/>
    <property type="match status" value="1"/>
</dbReference>
<dbReference type="PANTHER" id="PTHR42713">
    <property type="entry name" value="HISTIDINE KINASE-RELATED"/>
    <property type="match status" value="1"/>
</dbReference>
<feature type="modified residue" description="4-aspartylphosphate" evidence="8">
    <location>
        <position position="55"/>
    </location>
</feature>
<dbReference type="GO" id="GO:0005737">
    <property type="term" value="C:cytoplasm"/>
    <property type="evidence" value="ECO:0007669"/>
    <property type="project" value="UniProtKB-SubCell"/>
</dbReference>
<evidence type="ECO:0000259" key="10">
    <source>
        <dbReference type="PROSITE" id="PS50110"/>
    </source>
</evidence>
<dbReference type="Proteomes" id="UP001339962">
    <property type="component" value="Unassembled WGS sequence"/>
</dbReference>
<dbReference type="Gene3D" id="1.10.10.60">
    <property type="entry name" value="Homeodomain-like"/>
    <property type="match status" value="2"/>
</dbReference>
<dbReference type="InterPro" id="IPR018062">
    <property type="entry name" value="HTH_AraC-typ_CS"/>
</dbReference>
<evidence type="ECO:0000313" key="12">
    <source>
        <dbReference type="EMBL" id="MED5051619.1"/>
    </source>
</evidence>
<dbReference type="PROSITE" id="PS50110">
    <property type="entry name" value="RESPONSE_REGULATORY"/>
    <property type="match status" value="1"/>
</dbReference>
<dbReference type="InterPro" id="IPR020449">
    <property type="entry name" value="Tscrpt_reg_AraC-type_HTH"/>
</dbReference>
<evidence type="ECO:0000256" key="8">
    <source>
        <dbReference type="PROSITE-ProRule" id="PRU00169"/>
    </source>
</evidence>
<dbReference type="EMBL" id="JAQOTG010000016">
    <property type="protein sequence ID" value="MDE8565010.1"/>
    <property type="molecule type" value="Genomic_DNA"/>
</dbReference>
<evidence type="ECO:0000256" key="7">
    <source>
        <dbReference type="ARBA" id="ARBA00023163"/>
    </source>
</evidence>
<evidence type="ECO:0000256" key="4">
    <source>
        <dbReference type="ARBA" id="ARBA00023012"/>
    </source>
</evidence>
<dbReference type="InterPro" id="IPR051552">
    <property type="entry name" value="HptR"/>
</dbReference>
<sequence length="407" mass="47652">MWKVLIADDEPIIREGIREAINWREFDMEIIAEAEDGEEALELAVYHEIHVLFVDLNMPMMDGITLMRQIREKLPACRMVVITGYDEFTYAQEAIRLQVDDYILKPTHPQHLREVVMKIKQALEQGFKQNEYIRMLSEQVQKNFSLIRQQFCLKWIHGELTEKEIMAQLSFFQLPSSAPNQLAMIYWQDFFNHQPLLNDRDKQLLFFAIENIASELLSTDCHVMFRDTAGFIVACIWGQIDEGMIRTIEKTLKQYLNVQTNVYIQSIEGGMRKVAEAYQHCKELIYKETNISPIVRRAKQYIQEHFSNPKLTLESVAQFLNVSPVYLSRMMKQELGVSFVNLVTEARMKKAIQLLTSTELPIYEISEQVGYETQHYFSTAFKKTVGIPPNQYRKGAFLFKEIHENLL</sequence>
<dbReference type="Gene3D" id="3.40.50.2300">
    <property type="match status" value="1"/>
</dbReference>
<accession>A0ABD5IVC1</accession>
<dbReference type="Pfam" id="PF12833">
    <property type="entry name" value="HTH_18"/>
    <property type="match status" value="1"/>
</dbReference>
<keyword evidence="4" id="KW-0902">Two-component regulatory system</keyword>
<dbReference type="GO" id="GO:0000160">
    <property type="term" value="P:phosphorelay signal transduction system"/>
    <property type="evidence" value="ECO:0007669"/>
    <property type="project" value="UniProtKB-KW"/>
</dbReference>
<name>A0ABD5IVC1_9BACL</name>
<reference evidence="12 14" key="2">
    <citation type="submission" date="2023-03" db="EMBL/GenBank/DDBJ databases">
        <title>Bacillus Genome Sequencing.</title>
        <authorList>
            <person name="Dunlap C."/>
        </authorList>
    </citation>
    <scope>NUCLEOTIDE SEQUENCE [LARGE SCALE GENOMIC DNA]</scope>
    <source>
        <strain evidence="12 14">NRS-38</strain>
    </source>
</reference>
<dbReference type="SUPFAM" id="SSF46689">
    <property type="entry name" value="Homeodomain-like"/>
    <property type="match status" value="2"/>
</dbReference>
<dbReference type="GO" id="GO:0003677">
    <property type="term" value="F:DNA binding"/>
    <property type="evidence" value="ECO:0007669"/>
    <property type="project" value="UniProtKB-KW"/>
</dbReference>
<dbReference type="RefSeq" id="WP_044745420.1">
    <property type="nucleotide sequence ID" value="NZ_JACIDF010000001.1"/>
</dbReference>
<evidence type="ECO:0000313" key="11">
    <source>
        <dbReference type="EMBL" id="MDE8565010.1"/>
    </source>
</evidence>
<evidence type="ECO:0000256" key="1">
    <source>
        <dbReference type="ARBA" id="ARBA00004496"/>
    </source>
</evidence>
<comment type="subcellular location">
    <subcellularLocation>
        <location evidence="1">Cytoplasm</location>
    </subcellularLocation>
</comment>
<evidence type="ECO:0000256" key="2">
    <source>
        <dbReference type="ARBA" id="ARBA00022490"/>
    </source>
</evidence>
<dbReference type="Proteomes" id="UP001213979">
    <property type="component" value="Unassembled WGS sequence"/>
</dbReference>
<evidence type="ECO:0000313" key="13">
    <source>
        <dbReference type="Proteomes" id="UP001213979"/>
    </source>
</evidence>
<protein>
    <submittedName>
        <fullName evidence="12">Response regulator</fullName>
    </submittedName>
</protein>
<feature type="domain" description="HTH araC/xylS-type" evidence="9">
    <location>
        <begin position="296"/>
        <end position="395"/>
    </location>
</feature>
<evidence type="ECO:0000256" key="6">
    <source>
        <dbReference type="ARBA" id="ARBA00023125"/>
    </source>
</evidence>
<keyword evidence="13" id="KW-1185">Reference proteome</keyword>
<feature type="domain" description="Response regulatory" evidence="10">
    <location>
        <begin position="3"/>
        <end position="120"/>
    </location>
</feature>
<keyword evidence="5" id="KW-0805">Transcription regulation</keyword>
<keyword evidence="2" id="KW-0963">Cytoplasm</keyword>
<gene>
    <name evidence="12" type="ORF">P9850_07045</name>
    <name evidence="11" type="ORF">PNH38_14205</name>
</gene>
<dbReference type="InterPro" id="IPR011006">
    <property type="entry name" value="CheY-like_superfamily"/>
</dbReference>
<evidence type="ECO:0000259" key="9">
    <source>
        <dbReference type="PROSITE" id="PS01124"/>
    </source>
</evidence>
<dbReference type="InterPro" id="IPR001789">
    <property type="entry name" value="Sig_transdc_resp-reg_receiver"/>
</dbReference>
<dbReference type="SUPFAM" id="SSF52172">
    <property type="entry name" value="CheY-like"/>
    <property type="match status" value="1"/>
</dbReference>
<dbReference type="SMART" id="SM00342">
    <property type="entry name" value="HTH_ARAC"/>
    <property type="match status" value="1"/>
</dbReference>
<evidence type="ECO:0000256" key="5">
    <source>
        <dbReference type="ARBA" id="ARBA00023015"/>
    </source>
</evidence>
<evidence type="ECO:0000256" key="3">
    <source>
        <dbReference type="ARBA" id="ARBA00022553"/>
    </source>
</evidence>
<dbReference type="SMART" id="SM00448">
    <property type="entry name" value="REC"/>
    <property type="match status" value="1"/>
</dbReference>
<keyword evidence="3 8" id="KW-0597">Phosphoprotein</keyword>
<dbReference type="EMBL" id="JARTLI010000008">
    <property type="protein sequence ID" value="MED5051619.1"/>
    <property type="molecule type" value="Genomic_DNA"/>
</dbReference>
<dbReference type="PRINTS" id="PR00032">
    <property type="entry name" value="HTHARAC"/>
</dbReference>
<proteinExistence type="predicted"/>
<keyword evidence="7" id="KW-0804">Transcription</keyword>
<dbReference type="AlphaFoldDB" id="A0ABD5IVC1"/>
<dbReference type="InterPro" id="IPR018060">
    <property type="entry name" value="HTH_AraC"/>
</dbReference>
<dbReference type="PANTHER" id="PTHR42713:SF3">
    <property type="entry name" value="TRANSCRIPTIONAL REGULATORY PROTEIN HPTR"/>
    <property type="match status" value="1"/>
</dbReference>
<evidence type="ECO:0000313" key="14">
    <source>
        <dbReference type="Proteomes" id="UP001339962"/>
    </source>
</evidence>
<keyword evidence="6" id="KW-0238">DNA-binding</keyword>
<dbReference type="Pfam" id="PF00072">
    <property type="entry name" value="Response_reg"/>
    <property type="match status" value="1"/>
</dbReference>
<dbReference type="PROSITE" id="PS01124">
    <property type="entry name" value="HTH_ARAC_FAMILY_2"/>
    <property type="match status" value="1"/>
</dbReference>